<evidence type="ECO:0000313" key="7">
    <source>
        <dbReference type="Proteomes" id="UP000243217"/>
    </source>
</evidence>
<organism evidence="6 7">
    <name type="scientific">Thraustotheca clavata</name>
    <dbReference type="NCBI Taxonomy" id="74557"/>
    <lineage>
        <taxon>Eukaryota</taxon>
        <taxon>Sar</taxon>
        <taxon>Stramenopiles</taxon>
        <taxon>Oomycota</taxon>
        <taxon>Saprolegniomycetes</taxon>
        <taxon>Saprolegniales</taxon>
        <taxon>Achlyaceae</taxon>
        <taxon>Thraustotheca</taxon>
    </lineage>
</organism>
<evidence type="ECO:0000313" key="6">
    <source>
        <dbReference type="EMBL" id="OQS03670.1"/>
    </source>
</evidence>
<name>A0A1W0A0X0_9STRA</name>
<sequence>MACTFLSTCTVRLLTISIAILQCIAGINGIFTLTNYVTLEFPPLFISAYAILFAVPLIMFECKCTFFQTALRQSCGFMYHFYGRAAYFVIIAFLDIGIPGGLGIVVALLITLTLFIMFSLRCFGVTNPHQEEIALTTRTVAQDYKAVASSKTMRKIVKLASSTTEL</sequence>
<dbReference type="InterPro" id="IPR013714">
    <property type="entry name" value="Golgi_TVP15"/>
</dbReference>
<dbReference type="Proteomes" id="UP000243217">
    <property type="component" value="Unassembled WGS sequence"/>
</dbReference>
<evidence type="ECO:0000256" key="1">
    <source>
        <dbReference type="ARBA" id="ARBA00004141"/>
    </source>
</evidence>
<feature type="transmembrane region" description="Helical" evidence="5">
    <location>
        <begin position="43"/>
        <end position="60"/>
    </location>
</feature>
<evidence type="ECO:0000256" key="5">
    <source>
        <dbReference type="SAM" id="Phobius"/>
    </source>
</evidence>
<evidence type="ECO:0000256" key="2">
    <source>
        <dbReference type="ARBA" id="ARBA00022692"/>
    </source>
</evidence>
<feature type="transmembrane region" description="Helical" evidence="5">
    <location>
        <begin position="12"/>
        <end position="31"/>
    </location>
</feature>
<keyword evidence="2 5" id="KW-0812">Transmembrane</keyword>
<dbReference type="Pfam" id="PF08507">
    <property type="entry name" value="COPI_assoc"/>
    <property type="match status" value="1"/>
</dbReference>
<evidence type="ECO:0008006" key="8">
    <source>
        <dbReference type="Google" id="ProtNLM"/>
    </source>
</evidence>
<dbReference type="EMBL" id="JNBS01000811">
    <property type="protein sequence ID" value="OQS03670.1"/>
    <property type="molecule type" value="Genomic_DNA"/>
</dbReference>
<evidence type="ECO:0000256" key="4">
    <source>
        <dbReference type="ARBA" id="ARBA00023136"/>
    </source>
</evidence>
<dbReference type="GO" id="GO:0016020">
    <property type="term" value="C:membrane"/>
    <property type="evidence" value="ECO:0007669"/>
    <property type="project" value="UniProtKB-SubCell"/>
</dbReference>
<protein>
    <recommendedName>
        <fullName evidence="8">COPI associated protein</fullName>
    </recommendedName>
</protein>
<keyword evidence="4 5" id="KW-0472">Membrane</keyword>
<comment type="subcellular location">
    <subcellularLocation>
        <location evidence="1">Membrane</location>
        <topology evidence="1">Multi-pass membrane protein</topology>
    </subcellularLocation>
</comment>
<dbReference type="PANTHER" id="PTHR38894">
    <property type="entry name" value="TRANSMEMBRANE PROTEIN"/>
    <property type="match status" value="1"/>
</dbReference>
<keyword evidence="3 5" id="KW-1133">Transmembrane helix</keyword>
<proteinExistence type="predicted"/>
<keyword evidence="7" id="KW-1185">Reference proteome</keyword>
<gene>
    <name evidence="6" type="ORF">THRCLA_21109</name>
</gene>
<accession>A0A1W0A0X0</accession>
<dbReference type="OrthoDB" id="68128at2759"/>
<evidence type="ECO:0000256" key="3">
    <source>
        <dbReference type="ARBA" id="ARBA00022989"/>
    </source>
</evidence>
<dbReference type="AlphaFoldDB" id="A0A1W0A0X0"/>
<comment type="caution">
    <text evidence="6">The sequence shown here is derived from an EMBL/GenBank/DDBJ whole genome shotgun (WGS) entry which is preliminary data.</text>
</comment>
<dbReference type="PANTHER" id="PTHR38894:SF1">
    <property type="entry name" value="TRANSMEMBRANE PROTEIN"/>
    <property type="match status" value="1"/>
</dbReference>
<reference evidence="6 7" key="1">
    <citation type="journal article" date="2014" name="Genome Biol. Evol.">
        <title>The secreted proteins of Achlya hypogyna and Thraustotheca clavata identify the ancestral oomycete secretome and reveal gene acquisitions by horizontal gene transfer.</title>
        <authorList>
            <person name="Misner I."/>
            <person name="Blouin N."/>
            <person name="Leonard G."/>
            <person name="Richards T.A."/>
            <person name="Lane C.E."/>
        </authorList>
    </citation>
    <scope>NUCLEOTIDE SEQUENCE [LARGE SCALE GENOMIC DNA]</scope>
    <source>
        <strain evidence="6 7">ATCC 34112</strain>
    </source>
</reference>